<dbReference type="Proteomes" id="UP000800094">
    <property type="component" value="Unassembled WGS sequence"/>
</dbReference>
<evidence type="ECO:0000313" key="3">
    <source>
        <dbReference type="Proteomes" id="UP000800094"/>
    </source>
</evidence>
<keyword evidence="3" id="KW-1185">Reference proteome</keyword>
<organism evidence="2 3">
    <name type="scientific">Trematosphaeria pertusa</name>
    <dbReference type="NCBI Taxonomy" id="390896"/>
    <lineage>
        <taxon>Eukaryota</taxon>
        <taxon>Fungi</taxon>
        <taxon>Dikarya</taxon>
        <taxon>Ascomycota</taxon>
        <taxon>Pezizomycotina</taxon>
        <taxon>Dothideomycetes</taxon>
        <taxon>Pleosporomycetidae</taxon>
        <taxon>Pleosporales</taxon>
        <taxon>Massarineae</taxon>
        <taxon>Trematosphaeriaceae</taxon>
        <taxon>Trematosphaeria</taxon>
    </lineage>
</organism>
<feature type="region of interest" description="Disordered" evidence="1">
    <location>
        <begin position="183"/>
        <end position="228"/>
    </location>
</feature>
<name>A0A6A6IB82_9PLEO</name>
<feature type="compositionally biased region" description="Pro residues" evidence="1">
    <location>
        <begin position="211"/>
        <end position="227"/>
    </location>
</feature>
<evidence type="ECO:0000313" key="2">
    <source>
        <dbReference type="EMBL" id="KAF2247499.1"/>
    </source>
</evidence>
<accession>A0A6A6IB82</accession>
<dbReference type="EMBL" id="ML987197">
    <property type="protein sequence ID" value="KAF2247499.1"/>
    <property type="molecule type" value="Genomic_DNA"/>
</dbReference>
<proteinExistence type="predicted"/>
<sequence length="269" mass="29698">MLSGTTLFEFGSLPKNRTFTVSAEPIYHATIERHGNMLTVAITRHEDPANEVSRSGGSRRPSNSSPVTVWRLEDPLVERRTGAALVQTSTNPRTRRSRPSQLTTAIWITTLVRIASGAEIEQEVRIARTNDFVGSERAKKKAILSNAQEIQERSGRKPTCSRYRDNPATTLRLCCDSDADASLSPKRLPKSTVQTAGKRLPKPPAGKRLPKPPASCQPQSPALPPTSPLQDYGSDWTFEMNGFLYGWVATDWEIARAYNMCFVPESGTA</sequence>
<gene>
    <name evidence="2" type="ORF">BU26DRAFT_566471</name>
</gene>
<dbReference type="GeneID" id="54586864"/>
<feature type="region of interest" description="Disordered" evidence="1">
    <location>
        <begin position="48"/>
        <end position="68"/>
    </location>
</feature>
<dbReference type="AlphaFoldDB" id="A0A6A6IB82"/>
<dbReference type="RefSeq" id="XP_033682503.1">
    <property type="nucleotide sequence ID" value="XM_033833534.1"/>
</dbReference>
<protein>
    <submittedName>
        <fullName evidence="2">Uncharacterized protein</fullName>
    </submittedName>
</protein>
<evidence type="ECO:0000256" key="1">
    <source>
        <dbReference type="SAM" id="MobiDB-lite"/>
    </source>
</evidence>
<reference evidence="2" key="1">
    <citation type="journal article" date="2020" name="Stud. Mycol.">
        <title>101 Dothideomycetes genomes: a test case for predicting lifestyles and emergence of pathogens.</title>
        <authorList>
            <person name="Haridas S."/>
            <person name="Albert R."/>
            <person name="Binder M."/>
            <person name="Bloem J."/>
            <person name="Labutti K."/>
            <person name="Salamov A."/>
            <person name="Andreopoulos B."/>
            <person name="Baker S."/>
            <person name="Barry K."/>
            <person name="Bills G."/>
            <person name="Bluhm B."/>
            <person name="Cannon C."/>
            <person name="Castanera R."/>
            <person name="Culley D."/>
            <person name="Daum C."/>
            <person name="Ezra D."/>
            <person name="Gonzalez J."/>
            <person name="Henrissat B."/>
            <person name="Kuo A."/>
            <person name="Liang C."/>
            <person name="Lipzen A."/>
            <person name="Lutzoni F."/>
            <person name="Magnuson J."/>
            <person name="Mondo S."/>
            <person name="Nolan M."/>
            <person name="Ohm R."/>
            <person name="Pangilinan J."/>
            <person name="Park H.-J."/>
            <person name="Ramirez L."/>
            <person name="Alfaro M."/>
            <person name="Sun H."/>
            <person name="Tritt A."/>
            <person name="Yoshinaga Y."/>
            <person name="Zwiers L.-H."/>
            <person name="Turgeon B."/>
            <person name="Goodwin S."/>
            <person name="Spatafora J."/>
            <person name="Crous P."/>
            <person name="Grigoriev I."/>
        </authorList>
    </citation>
    <scope>NUCLEOTIDE SEQUENCE</scope>
    <source>
        <strain evidence="2">CBS 122368</strain>
    </source>
</reference>
<feature type="compositionally biased region" description="Low complexity" evidence="1">
    <location>
        <begin position="53"/>
        <end position="66"/>
    </location>
</feature>